<evidence type="ECO:0000313" key="2">
    <source>
        <dbReference type="EMBL" id="KSV16216.1"/>
    </source>
</evidence>
<sequence>MICPACSKDMLVVEYREIELDYCPACHGVWFDAGELGLLLDAVKLKSTAPEAEEITDSREAKRHCPICRRKMKKTALLKDPLLITDDCPGGHGMFFDGGEVDQLIARLGKDTNQPAVDFLKEVFKAR</sequence>
<evidence type="ECO:0000259" key="1">
    <source>
        <dbReference type="Pfam" id="PF13453"/>
    </source>
</evidence>
<dbReference type="OrthoDB" id="9814037at2"/>
<dbReference type="EMBL" id="JGYD01000027">
    <property type="protein sequence ID" value="KSV16216.1"/>
    <property type="molecule type" value="Genomic_DNA"/>
</dbReference>
<reference evidence="2 3" key="1">
    <citation type="journal article" date="2015" name="Sci. Rep.">
        <title>A comparative genomics and reductive dehalogenase gene transcription study of two chloroethene-respiring bacteria, Dehalococcoides mccartyi strains MB and 11a.</title>
        <authorList>
            <person name="Low A."/>
            <person name="Shen Z."/>
            <person name="Cheng D."/>
            <person name="Rogers M.J."/>
            <person name="Lee P.K."/>
            <person name="He J."/>
        </authorList>
    </citation>
    <scope>NUCLEOTIDE SEQUENCE [LARGE SCALE GENOMIC DNA]</scope>
    <source>
        <strain evidence="2 3">MB</strain>
    </source>
</reference>
<proteinExistence type="predicted"/>
<dbReference type="InterPro" id="IPR027392">
    <property type="entry name" value="TF_Znf"/>
</dbReference>
<accession>A0A0V8LXG7</accession>
<comment type="caution">
    <text evidence="2">The sequence shown here is derived from an EMBL/GenBank/DDBJ whole genome shotgun (WGS) entry which is preliminary data.</text>
</comment>
<gene>
    <name evidence="2" type="ORF">DA01_05960</name>
</gene>
<protein>
    <recommendedName>
        <fullName evidence="1">Transcription factor zinc-finger domain-containing protein</fullName>
    </recommendedName>
</protein>
<name>A0A0V8LXG7_9CHLR</name>
<dbReference type="AlphaFoldDB" id="A0A0V8LXG7"/>
<evidence type="ECO:0000313" key="3">
    <source>
        <dbReference type="Proteomes" id="UP000053577"/>
    </source>
</evidence>
<dbReference type="Pfam" id="PF13453">
    <property type="entry name" value="Zn_ribbon_TFIIB"/>
    <property type="match status" value="2"/>
</dbReference>
<feature type="domain" description="Transcription factor zinc-finger" evidence="1">
    <location>
        <begin position="64"/>
        <end position="107"/>
    </location>
</feature>
<dbReference type="PATRIC" id="fig|61435.5.peg.1175"/>
<feature type="domain" description="Transcription factor zinc-finger" evidence="1">
    <location>
        <begin position="2"/>
        <end position="40"/>
    </location>
</feature>
<organism evidence="2 3">
    <name type="scientific">Dehalococcoides mccartyi</name>
    <dbReference type="NCBI Taxonomy" id="61435"/>
    <lineage>
        <taxon>Bacteria</taxon>
        <taxon>Bacillati</taxon>
        <taxon>Chloroflexota</taxon>
        <taxon>Dehalococcoidia</taxon>
        <taxon>Dehalococcoidales</taxon>
        <taxon>Dehalococcoidaceae</taxon>
        <taxon>Dehalococcoides</taxon>
    </lineage>
</organism>
<dbReference type="RefSeq" id="WP_058292867.1">
    <property type="nucleotide sequence ID" value="NZ_JGYD01000027.1"/>
</dbReference>
<dbReference type="Proteomes" id="UP000053577">
    <property type="component" value="Unassembled WGS sequence"/>
</dbReference>